<dbReference type="STRING" id="49390.A0A068UEH6"/>
<dbReference type="InParanoid" id="A0A068UEH6"/>
<sequence length="71" mass="8527">MHQFTPIDLLEYHHLHRYFHHHLQLSVLMNLNSSARWLWSRIGACAVIHFCALNNIRKISLFPRDPRRLSP</sequence>
<evidence type="ECO:0000313" key="1">
    <source>
        <dbReference type="EMBL" id="CDP06881.1"/>
    </source>
</evidence>
<protein>
    <submittedName>
        <fullName evidence="1">Uncharacterized protein</fullName>
    </submittedName>
</protein>
<accession>A0A068UEH6</accession>
<dbReference type="OrthoDB" id="372395at2759"/>
<reference evidence="2" key="1">
    <citation type="journal article" date="2014" name="Science">
        <title>The coffee genome provides insight into the convergent evolution of caffeine biosynthesis.</title>
        <authorList>
            <person name="Denoeud F."/>
            <person name="Carretero-Paulet L."/>
            <person name="Dereeper A."/>
            <person name="Droc G."/>
            <person name="Guyot R."/>
            <person name="Pietrella M."/>
            <person name="Zheng C."/>
            <person name="Alberti A."/>
            <person name="Anthony F."/>
            <person name="Aprea G."/>
            <person name="Aury J.M."/>
            <person name="Bento P."/>
            <person name="Bernard M."/>
            <person name="Bocs S."/>
            <person name="Campa C."/>
            <person name="Cenci A."/>
            <person name="Combes M.C."/>
            <person name="Crouzillat D."/>
            <person name="Da Silva C."/>
            <person name="Daddiego L."/>
            <person name="De Bellis F."/>
            <person name="Dussert S."/>
            <person name="Garsmeur O."/>
            <person name="Gayraud T."/>
            <person name="Guignon V."/>
            <person name="Jahn K."/>
            <person name="Jamilloux V."/>
            <person name="Joet T."/>
            <person name="Labadie K."/>
            <person name="Lan T."/>
            <person name="Leclercq J."/>
            <person name="Lepelley M."/>
            <person name="Leroy T."/>
            <person name="Li L.T."/>
            <person name="Librado P."/>
            <person name="Lopez L."/>
            <person name="Munoz A."/>
            <person name="Noel B."/>
            <person name="Pallavicini A."/>
            <person name="Perrotta G."/>
            <person name="Poncet V."/>
            <person name="Pot D."/>
            <person name="Priyono X."/>
            <person name="Rigoreau M."/>
            <person name="Rouard M."/>
            <person name="Rozas J."/>
            <person name="Tranchant-Dubreuil C."/>
            <person name="VanBuren R."/>
            <person name="Zhang Q."/>
            <person name="Andrade A.C."/>
            <person name="Argout X."/>
            <person name="Bertrand B."/>
            <person name="de Kochko A."/>
            <person name="Graziosi G."/>
            <person name="Henry R.J."/>
            <person name="Jayarama X."/>
            <person name="Ming R."/>
            <person name="Nagai C."/>
            <person name="Rounsley S."/>
            <person name="Sankoff D."/>
            <person name="Giuliano G."/>
            <person name="Albert V.A."/>
            <person name="Wincker P."/>
            <person name="Lashermes P."/>
        </authorList>
    </citation>
    <scope>NUCLEOTIDE SEQUENCE [LARGE SCALE GENOMIC DNA]</scope>
    <source>
        <strain evidence="2">cv. DH200-94</strain>
    </source>
</reference>
<evidence type="ECO:0000313" key="2">
    <source>
        <dbReference type="Proteomes" id="UP000295252"/>
    </source>
</evidence>
<keyword evidence="2" id="KW-1185">Reference proteome</keyword>
<gene>
    <name evidence="1" type="ORF">GSCOC_T00023918001</name>
</gene>
<proteinExistence type="predicted"/>
<name>A0A068UEH6_COFCA</name>
<dbReference type="AlphaFoldDB" id="A0A068UEH6"/>
<dbReference type="EMBL" id="HG739108">
    <property type="protein sequence ID" value="CDP06881.1"/>
    <property type="molecule type" value="Genomic_DNA"/>
</dbReference>
<dbReference type="Proteomes" id="UP000295252">
    <property type="component" value="Chromosome I"/>
</dbReference>
<dbReference type="Gramene" id="CDP06881">
    <property type="protein sequence ID" value="CDP06881"/>
    <property type="gene ID" value="GSCOC_T00023918001"/>
</dbReference>
<organism evidence="1 2">
    <name type="scientific">Coffea canephora</name>
    <name type="common">Robusta coffee</name>
    <dbReference type="NCBI Taxonomy" id="49390"/>
    <lineage>
        <taxon>Eukaryota</taxon>
        <taxon>Viridiplantae</taxon>
        <taxon>Streptophyta</taxon>
        <taxon>Embryophyta</taxon>
        <taxon>Tracheophyta</taxon>
        <taxon>Spermatophyta</taxon>
        <taxon>Magnoliopsida</taxon>
        <taxon>eudicotyledons</taxon>
        <taxon>Gunneridae</taxon>
        <taxon>Pentapetalae</taxon>
        <taxon>asterids</taxon>
        <taxon>lamiids</taxon>
        <taxon>Gentianales</taxon>
        <taxon>Rubiaceae</taxon>
        <taxon>Ixoroideae</taxon>
        <taxon>Gardenieae complex</taxon>
        <taxon>Bertiereae - Coffeeae clade</taxon>
        <taxon>Coffeeae</taxon>
        <taxon>Coffea</taxon>
    </lineage>
</organism>